<comment type="subcellular location">
    <subcellularLocation>
        <location evidence="1">Cell outer membrane</location>
    </subcellularLocation>
</comment>
<dbReference type="InterPro" id="IPR051906">
    <property type="entry name" value="TolC-like"/>
</dbReference>
<dbReference type="SUPFAM" id="SSF56954">
    <property type="entry name" value="Outer membrane efflux proteins (OEP)"/>
    <property type="match status" value="1"/>
</dbReference>
<dbReference type="Gene3D" id="1.20.1600.10">
    <property type="entry name" value="Outer membrane efflux proteins (OEP)"/>
    <property type="match status" value="1"/>
</dbReference>
<evidence type="ECO:0000256" key="5">
    <source>
        <dbReference type="ARBA" id="ARBA00023136"/>
    </source>
</evidence>
<evidence type="ECO:0000256" key="3">
    <source>
        <dbReference type="ARBA" id="ARBA00022452"/>
    </source>
</evidence>
<evidence type="ECO:0000256" key="6">
    <source>
        <dbReference type="ARBA" id="ARBA00023237"/>
    </source>
</evidence>
<evidence type="ECO:0000256" key="2">
    <source>
        <dbReference type="ARBA" id="ARBA00022448"/>
    </source>
</evidence>
<dbReference type="PANTHER" id="PTHR30026">
    <property type="entry name" value="OUTER MEMBRANE PROTEIN TOLC"/>
    <property type="match status" value="1"/>
</dbReference>
<dbReference type="PANTHER" id="PTHR30026:SF20">
    <property type="entry name" value="OUTER MEMBRANE PROTEIN TOLC"/>
    <property type="match status" value="1"/>
</dbReference>
<proteinExistence type="predicted"/>
<evidence type="ECO:0000256" key="4">
    <source>
        <dbReference type="ARBA" id="ARBA00022692"/>
    </source>
</evidence>
<name>A0A3B1D5E1_9ZZZZ</name>
<sequence>MNHFRINFMTLLIISISMTAIPFGFAQTSDIVVLDDLIKEVIENNPEIKARHDVFRAAEQRIKQAISLKDPKLSVGYFIKNPETRVGPQIGKYGVSQKFPFFGKLTLKGKVAQKDRDIAYEKYEAAVQEVIKNLKYSFYDLYWIRKSTDITKEIKDLLDELEKVAESKYSTGIASQQDVMKAQVEISKLIAKLYTLGEQEVTLQEKINTLLNRPVETPFGKIGNFSFTEFPYTLEKLLYLSEEYRQELKAASLNIDKHTEMVSLKKKDYFPDFTLGVDFIDVGSGKTAAFNDGQDAWMGKAAINVPIWRGRIKASVNEAKNNLSSSENIYQSVKNRVSFQLKDALFQLKTCKNLLDLYENALIPQAEESFKASQAGYENGKVDFLDLIDAERILLNFKIAYYRSVSNYEKYIADLERAVGTNVENFN</sequence>
<gene>
    <name evidence="7" type="ORF">MNBD_UNCLBAC01-1065</name>
</gene>
<dbReference type="GO" id="GO:0015288">
    <property type="term" value="F:porin activity"/>
    <property type="evidence" value="ECO:0007669"/>
    <property type="project" value="TreeGrafter"/>
</dbReference>
<evidence type="ECO:0000313" key="7">
    <source>
        <dbReference type="EMBL" id="VAX35882.1"/>
    </source>
</evidence>
<reference evidence="7" key="1">
    <citation type="submission" date="2018-06" db="EMBL/GenBank/DDBJ databases">
        <authorList>
            <person name="Zhirakovskaya E."/>
        </authorList>
    </citation>
    <scope>NUCLEOTIDE SEQUENCE</scope>
</reference>
<keyword evidence="2" id="KW-0813">Transport</keyword>
<dbReference type="Pfam" id="PF02321">
    <property type="entry name" value="OEP"/>
    <property type="match status" value="2"/>
</dbReference>
<keyword evidence="4" id="KW-0812">Transmembrane</keyword>
<dbReference type="InterPro" id="IPR003423">
    <property type="entry name" value="OMP_efflux"/>
</dbReference>
<dbReference type="EMBL" id="UOGJ01000074">
    <property type="protein sequence ID" value="VAX35882.1"/>
    <property type="molecule type" value="Genomic_DNA"/>
</dbReference>
<dbReference type="GO" id="GO:0015562">
    <property type="term" value="F:efflux transmembrane transporter activity"/>
    <property type="evidence" value="ECO:0007669"/>
    <property type="project" value="InterPro"/>
</dbReference>
<dbReference type="GO" id="GO:1990281">
    <property type="term" value="C:efflux pump complex"/>
    <property type="evidence" value="ECO:0007669"/>
    <property type="project" value="TreeGrafter"/>
</dbReference>
<dbReference type="GO" id="GO:0009279">
    <property type="term" value="C:cell outer membrane"/>
    <property type="evidence" value="ECO:0007669"/>
    <property type="project" value="UniProtKB-SubCell"/>
</dbReference>
<accession>A0A3B1D5E1</accession>
<organism evidence="7">
    <name type="scientific">hydrothermal vent metagenome</name>
    <dbReference type="NCBI Taxonomy" id="652676"/>
    <lineage>
        <taxon>unclassified sequences</taxon>
        <taxon>metagenomes</taxon>
        <taxon>ecological metagenomes</taxon>
    </lineage>
</organism>
<dbReference type="AlphaFoldDB" id="A0A3B1D5E1"/>
<keyword evidence="3" id="KW-1134">Transmembrane beta strand</keyword>
<protein>
    <submittedName>
        <fullName evidence="7">Heavy metal RND efflux outer membrane protein, CzcC family</fullName>
    </submittedName>
</protein>
<evidence type="ECO:0000256" key="1">
    <source>
        <dbReference type="ARBA" id="ARBA00004442"/>
    </source>
</evidence>
<keyword evidence="6" id="KW-0998">Cell outer membrane</keyword>
<keyword evidence="5" id="KW-0472">Membrane</keyword>